<dbReference type="AlphaFoldDB" id="A0AAD9PQR4"/>
<reference evidence="1" key="1">
    <citation type="journal article" date="2023" name="G3 (Bethesda)">
        <title>Whole genome assembly and annotation of the endangered Caribbean coral Acropora cervicornis.</title>
        <authorList>
            <person name="Selwyn J.D."/>
            <person name="Vollmer S.V."/>
        </authorList>
    </citation>
    <scope>NUCLEOTIDE SEQUENCE</scope>
    <source>
        <strain evidence="1">K2</strain>
    </source>
</reference>
<organism evidence="1 2">
    <name type="scientific">Acropora cervicornis</name>
    <name type="common">Staghorn coral</name>
    <dbReference type="NCBI Taxonomy" id="6130"/>
    <lineage>
        <taxon>Eukaryota</taxon>
        <taxon>Metazoa</taxon>
        <taxon>Cnidaria</taxon>
        <taxon>Anthozoa</taxon>
        <taxon>Hexacorallia</taxon>
        <taxon>Scleractinia</taxon>
        <taxon>Astrocoeniina</taxon>
        <taxon>Acroporidae</taxon>
        <taxon>Acropora</taxon>
    </lineage>
</organism>
<protein>
    <submittedName>
        <fullName evidence="1">Uncharacterized protein</fullName>
    </submittedName>
</protein>
<proteinExistence type="predicted"/>
<sequence>MLEQEKGQYLPVLQPQMEILLNQIVALYTIQPPYDKLRKEYGLLEHCQEITHACECAHLAKGCTLAKAEAGVTAR</sequence>
<dbReference type="Proteomes" id="UP001249851">
    <property type="component" value="Unassembled WGS sequence"/>
</dbReference>
<accession>A0AAD9PQR4</accession>
<comment type="caution">
    <text evidence="1">The sequence shown here is derived from an EMBL/GenBank/DDBJ whole genome shotgun (WGS) entry which is preliminary data.</text>
</comment>
<dbReference type="EMBL" id="JARQWQ010000191">
    <property type="protein sequence ID" value="KAK2547334.1"/>
    <property type="molecule type" value="Genomic_DNA"/>
</dbReference>
<evidence type="ECO:0000313" key="2">
    <source>
        <dbReference type="Proteomes" id="UP001249851"/>
    </source>
</evidence>
<gene>
    <name evidence="1" type="ORF">P5673_032787</name>
</gene>
<keyword evidence="2" id="KW-1185">Reference proteome</keyword>
<name>A0AAD9PQR4_ACRCE</name>
<evidence type="ECO:0000313" key="1">
    <source>
        <dbReference type="EMBL" id="KAK2547334.1"/>
    </source>
</evidence>
<reference evidence="1" key="2">
    <citation type="journal article" date="2023" name="Science">
        <title>Genomic signatures of disease resistance in endangered staghorn corals.</title>
        <authorList>
            <person name="Vollmer S.V."/>
            <person name="Selwyn J.D."/>
            <person name="Despard B.A."/>
            <person name="Roesel C.L."/>
        </authorList>
    </citation>
    <scope>NUCLEOTIDE SEQUENCE</scope>
    <source>
        <strain evidence="1">K2</strain>
    </source>
</reference>